<reference evidence="1 2" key="1">
    <citation type="journal article" date="2023" name="Microbiol. Resour. Announc.">
        <title>Complete Genome Sequence of Imperialibacter roseus strain P4T.</title>
        <authorList>
            <person name="Tizabi D.R."/>
            <person name="Bachvaroff T."/>
            <person name="Hill R.T."/>
        </authorList>
    </citation>
    <scope>NUCLEOTIDE SEQUENCE [LARGE SCALE GENOMIC DNA]</scope>
    <source>
        <strain evidence="1 2">P4T</strain>
    </source>
</reference>
<evidence type="ECO:0008006" key="3">
    <source>
        <dbReference type="Google" id="ProtNLM"/>
    </source>
</evidence>
<proteinExistence type="predicted"/>
<dbReference type="EMBL" id="CP136051">
    <property type="protein sequence ID" value="WOK06932.1"/>
    <property type="molecule type" value="Genomic_DNA"/>
</dbReference>
<gene>
    <name evidence="1" type="ORF">RT717_28080</name>
</gene>
<evidence type="ECO:0000313" key="2">
    <source>
        <dbReference type="Proteomes" id="UP001302349"/>
    </source>
</evidence>
<dbReference type="InterPro" id="IPR029052">
    <property type="entry name" value="Metallo-depent_PP-like"/>
</dbReference>
<organism evidence="1 2">
    <name type="scientific">Imperialibacter roseus</name>
    <dbReference type="NCBI Taxonomy" id="1324217"/>
    <lineage>
        <taxon>Bacteria</taxon>
        <taxon>Pseudomonadati</taxon>
        <taxon>Bacteroidota</taxon>
        <taxon>Cytophagia</taxon>
        <taxon>Cytophagales</taxon>
        <taxon>Flammeovirgaceae</taxon>
        <taxon>Imperialibacter</taxon>
    </lineage>
</organism>
<sequence>MNEAKLVYKNLDELFERAPSFPINKKSKFVIFSDLHMGDGSSKDDFLPNSNLFIQSVRDYYIPKGFSMVLNGDIEELQRFSLKKIAKQWAEVYELFDEVNKNNLLIKTVGNHDLTLVNEPEQPFQYELYESAKLMYKDNPIFIFHGHQASKKYQKSNRLIGFTLKYIANPLRIKNFSVAHDSRKQYKIERRVYNYSVFNKIASVIGHTHRPLFESLSKAERLKYKIEQLCRELVGLKEGEEPLILKSIKAYKKELKAIYSKKLPILEIGNLYHSIFHIPVLFNSGTVIGKRGITCLEIENGSISLIHWFDQKTTEKYLRQTGYNPEQLGDTDFYRMVINKEDLDYIFTRIKVLS</sequence>
<name>A0ABZ0IPG9_9BACT</name>
<protein>
    <recommendedName>
        <fullName evidence="3">Metallophosphoesterase</fullName>
    </recommendedName>
</protein>
<accession>A0ABZ0IPG9</accession>
<dbReference type="RefSeq" id="WP_317489625.1">
    <property type="nucleotide sequence ID" value="NZ_CP136051.1"/>
</dbReference>
<evidence type="ECO:0000313" key="1">
    <source>
        <dbReference type="EMBL" id="WOK06932.1"/>
    </source>
</evidence>
<dbReference type="SUPFAM" id="SSF56300">
    <property type="entry name" value="Metallo-dependent phosphatases"/>
    <property type="match status" value="1"/>
</dbReference>
<dbReference type="Proteomes" id="UP001302349">
    <property type="component" value="Chromosome"/>
</dbReference>
<dbReference type="Gene3D" id="3.60.21.10">
    <property type="match status" value="1"/>
</dbReference>
<keyword evidence="2" id="KW-1185">Reference proteome</keyword>